<dbReference type="OrthoDB" id="4382213at2"/>
<dbReference type="RefSeq" id="WP_123925381.1">
    <property type="nucleotide sequence ID" value="NZ_JBPSDP010000009.1"/>
</dbReference>
<keyword evidence="2" id="KW-1133">Transmembrane helix</keyword>
<keyword evidence="2" id="KW-0472">Membrane</keyword>
<feature type="region of interest" description="Disordered" evidence="1">
    <location>
        <begin position="1"/>
        <end position="267"/>
    </location>
</feature>
<name>A0A3N4GVZ1_9ACTN</name>
<dbReference type="AlphaFoldDB" id="A0A3N4GVZ1"/>
<proteinExistence type="predicted"/>
<gene>
    <name evidence="3" type="ORF">EF294_02205</name>
</gene>
<evidence type="ECO:0000256" key="1">
    <source>
        <dbReference type="SAM" id="MobiDB-lite"/>
    </source>
</evidence>
<feature type="compositionally biased region" description="Low complexity" evidence="1">
    <location>
        <begin position="108"/>
        <end position="125"/>
    </location>
</feature>
<feature type="transmembrane region" description="Helical" evidence="2">
    <location>
        <begin position="623"/>
        <end position="644"/>
    </location>
</feature>
<feature type="compositionally biased region" description="Low complexity" evidence="1">
    <location>
        <begin position="168"/>
        <end position="186"/>
    </location>
</feature>
<keyword evidence="2" id="KW-0812">Transmembrane</keyword>
<feature type="transmembrane region" description="Helical" evidence="2">
    <location>
        <begin position="564"/>
        <end position="585"/>
    </location>
</feature>
<keyword evidence="4" id="KW-1185">Reference proteome</keyword>
<feature type="compositionally biased region" description="Polar residues" evidence="1">
    <location>
        <begin position="126"/>
        <end position="154"/>
    </location>
</feature>
<comment type="caution">
    <text evidence="3">The sequence shown here is derived from an EMBL/GenBank/DDBJ whole genome shotgun (WGS) entry which is preliminary data.</text>
</comment>
<evidence type="ECO:0000256" key="2">
    <source>
        <dbReference type="SAM" id="Phobius"/>
    </source>
</evidence>
<organism evidence="3 4">
    <name type="scientific">Gordonia oryzae</name>
    <dbReference type="NCBI Taxonomy" id="2487349"/>
    <lineage>
        <taxon>Bacteria</taxon>
        <taxon>Bacillati</taxon>
        <taxon>Actinomycetota</taxon>
        <taxon>Actinomycetes</taxon>
        <taxon>Mycobacteriales</taxon>
        <taxon>Gordoniaceae</taxon>
        <taxon>Gordonia</taxon>
    </lineage>
</organism>
<feature type="transmembrane region" description="Helical" evidence="2">
    <location>
        <begin position="597"/>
        <end position="617"/>
    </location>
</feature>
<feature type="compositionally biased region" description="Pro residues" evidence="1">
    <location>
        <begin position="91"/>
        <end position="107"/>
    </location>
</feature>
<protein>
    <submittedName>
        <fullName evidence="3">DoxX family protein</fullName>
    </submittedName>
</protein>
<feature type="region of interest" description="Disordered" evidence="1">
    <location>
        <begin position="478"/>
        <end position="554"/>
    </location>
</feature>
<feature type="compositionally biased region" description="Basic and acidic residues" evidence="1">
    <location>
        <begin position="195"/>
        <end position="209"/>
    </location>
</feature>
<evidence type="ECO:0000313" key="3">
    <source>
        <dbReference type="EMBL" id="RPA65597.1"/>
    </source>
</evidence>
<evidence type="ECO:0000313" key="4">
    <source>
        <dbReference type="Proteomes" id="UP000267536"/>
    </source>
</evidence>
<sequence>MANTPGGNDPGGRNTGDPDGATESRPISVSELLARTQAADAANATTGSRRDRGRRRAGRAGAVSVSELTGEIPRVEGPAGSDTQVTTPDLPSTPAPSTPAPSTPAPSTPASSNFAPSNPVASAPARSTSTPDGPQTAPWSPSPSSGAFPRSQNPLAARGPATGPVTEPGPRVGRGASSGAASGMPSFAPPPTRDFTSDDVSRRLRDQPVDRTPAAAGSEPGGPDPTSHDPAAANAVTGIIPLVDDADADADAGADTEDTAPRNGRFEEVFDEDFEAYRSFADVEHAEEKPKKKRRWFGRGKNRDTAAVSAAAENAATAGAAATGKAAANTDEPADTATRADITHQPEDVAADAVTGIIPIVDDSEVGADVHILDADDVEGADLATPSGSFGVEHGPFDQTDHEHTPTVAANVLDPADEPESHRDEWHRDEAGRDDSAAGALAADVGLGGLVAASRRARDTDFTDEPAETVAANVLADHADADPADADPADADHADADPTDADPTDADHAADHPTDADHAESGPVADETAAPESRDRGRKARRARKAEAANSDDGRESWVDRKPVLAWLAVIAEVVAGLVIGVGLFWGFTELWKWNPYFALVLAVLVIFGIVTFTHLVRRTSDLITTLLALAVGLIVTIGPLVLLST</sequence>
<accession>A0A3N4GVZ1</accession>
<feature type="region of interest" description="Disordered" evidence="1">
    <location>
        <begin position="307"/>
        <end position="347"/>
    </location>
</feature>
<feature type="compositionally biased region" description="Acidic residues" evidence="1">
    <location>
        <begin position="244"/>
        <end position="258"/>
    </location>
</feature>
<feature type="compositionally biased region" description="Low complexity" evidence="1">
    <location>
        <begin position="34"/>
        <end position="46"/>
    </location>
</feature>
<reference evidence="3 4" key="1">
    <citation type="submission" date="2018-11" db="EMBL/GenBank/DDBJ databases">
        <title>Draft genome sequence of Gordonia sp. RS15-1S isolated from rice stems.</title>
        <authorList>
            <person name="Muangham S."/>
        </authorList>
    </citation>
    <scope>NUCLEOTIDE SEQUENCE [LARGE SCALE GENOMIC DNA]</scope>
    <source>
        <strain evidence="3 4">RS15-1S</strain>
    </source>
</reference>
<feature type="compositionally biased region" description="Low complexity" evidence="1">
    <location>
        <begin position="307"/>
        <end position="330"/>
    </location>
</feature>
<dbReference type="Proteomes" id="UP000267536">
    <property type="component" value="Unassembled WGS sequence"/>
</dbReference>
<dbReference type="EMBL" id="RKMH01000002">
    <property type="protein sequence ID" value="RPA65597.1"/>
    <property type="molecule type" value="Genomic_DNA"/>
</dbReference>
<feature type="compositionally biased region" description="Basic and acidic residues" evidence="1">
    <location>
        <begin position="505"/>
        <end position="520"/>
    </location>
</feature>